<dbReference type="Pfam" id="PF06508">
    <property type="entry name" value="QueC"/>
    <property type="match status" value="1"/>
</dbReference>
<evidence type="ECO:0000256" key="2">
    <source>
        <dbReference type="ARBA" id="ARBA00022598"/>
    </source>
</evidence>
<reference evidence="11 12" key="1">
    <citation type="submission" date="2023-12" db="EMBL/GenBank/DDBJ databases">
        <title>Genome sequencing and assembly of bacterial species from a model synthetic community.</title>
        <authorList>
            <person name="Hogle S.L."/>
        </authorList>
    </citation>
    <scope>NUCLEOTIDE SEQUENCE [LARGE SCALE GENOMIC DNA]</scope>
    <source>
        <strain evidence="11 12">HAMBI 2494</strain>
    </source>
</reference>
<dbReference type="Gene3D" id="3.40.50.620">
    <property type="entry name" value="HUPs"/>
    <property type="match status" value="1"/>
</dbReference>
<comment type="pathway">
    <text evidence="1">Purine metabolism; 7-cyano-7-deazaguanine biosynthesis.</text>
</comment>
<keyword evidence="3" id="KW-0479">Metal-binding</keyword>
<evidence type="ECO:0000313" key="12">
    <source>
        <dbReference type="Proteomes" id="UP001325479"/>
    </source>
</evidence>
<accession>A0ABZ0WDR9</accession>
<dbReference type="InterPro" id="IPR014729">
    <property type="entry name" value="Rossmann-like_a/b/a_fold"/>
</dbReference>
<evidence type="ECO:0000256" key="3">
    <source>
        <dbReference type="ARBA" id="ARBA00022723"/>
    </source>
</evidence>
<evidence type="ECO:0000256" key="4">
    <source>
        <dbReference type="ARBA" id="ARBA00022741"/>
    </source>
</evidence>
<dbReference type="Proteomes" id="UP001325479">
    <property type="component" value="Chromosome"/>
</dbReference>
<dbReference type="PANTHER" id="PTHR42914">
    <property type="entry name" value="7-CYANO-7-DEAZAGUANINE SYNTHASE"/>
    <property type="match status" value="1"/>
</dbReference>
<evidence type="ECO:0000256" key="9">
    <source>
        <dbReference type="ARBA" id="ARBA00039149"/>
    </source>
</evidence>
<evidence type="ECO:0000313" key="11">
    <source>
        <dbReference type="EMBL" id="WQD75483.1"/>
    </source>
</evidence>
<dbReference type="InterPro" id="IPR018317">
    <property type="entry name" value="QueC"/>
</dbReference>
<dbReference type="RefSeq" id="WP_114810103.1">
    <property type="nucleotide sequence ID" value="NZ_CP139965.1"/>
</dbReference>
<dbReference type="EC" id="6.3.4.20" evidence="9"/>
<evidence type="ECO:0000256" key="1">
    <source>
        <dbReference type="ARBA" id="ARBA00005061"/>
    </source>
</evidence>
<dbReference type="PANTHER" id="PTHR42914:SF1">
    <property type="entry name" value="7-CYANO-7-DEAZAGUANINE SYNTHASE"/>
    <property type="match status" value="1"/>
</dbReference>
<keyword evidence="5" id="KW-0671">Queuosine biosynthesis</keyword>
<sequence length="196" mass="21159">MSIVTLVSGGLDSTLVAKLAQEEGLRQHPLFIDYGQRSRDRELGACRRAMADLNLPEPKVANLSGFGALIRSGLTDPTLHIADDAFTPGRNMLFLLTAAAHAYQVNADAVSIGLLHEDTSLFPDQTSAFLRDAECVIARCMGRDIRVLAPLATFRKPDVVALAHEKGIRNTYSCHMGGEKPCGACISCNEFKFLGA</sequence>
<keyword evidence="7" id="KW-0067">ATP-binding</keyword>
<name>A0ABZ0WDR9_9BURK</name>
<organism evidence="11 12">
    <name type="scientific">Paraburkholderia kururiensis</name>
    <dbReference type="NCBI Taxonomy" id="984307"/>
    <lineage>
        <taxon>Bacteria</taxon>
        <taxon>Pseudomonadati</taxon>
        <taxon>Pseudomonadota</taxon>
        <taxon>Betaproteobacteria</taxon>
        <taxon>Burkholderiales</taxon>
        <taxon>Burkholderiaceae</taxon>
        <taxon>Paraburkholderia</taxon>
    </lineage>
</organism>
<dbReference type="GO" id="GO:0016874">
    <property type="term" value="F:ligase activity"/>
    <property type="evidence" value="ECO:0007669"/>
    <property type="project" value="UniProtKB-KW"/>
</dbReference>
<proteinExistence type="inferred from homology"/>
<keyword evidence="6" id="KW-0862">Zinc</keyword>
<dbReference type="SUPFAM" id="SSF52402">
    <property type="entry name" value="Adenine nucleotide alpha hydrolases-like"/>
    <property type="match status" value="1"/>
</dbReference>
<evidence type="ECO:0000256" key="10">
    <source>
        <dbReference type="ARBA" id="ARBA00047890"/>
    </source>
</evidence>
<evidence type="ECO:0000256" key="6">
    <source>
        <dbReference type="ARBA" id="ARBA00022833"/>
    </source>
</evidence>
<evidence type="ECO:0000256" key="5">
    <source>
        <dbReference type="ARBA" id="ARBA00022785"/>
    </source>
</evidence>
<keyword evidence="2 11" id="KW-0436">Ligase</keyword>
<gene>
    <name evidence="11" type="ORF">U0042_15045</name>
</gene>
<comment type="catalytic activity">
    <reaction evidence="10">
        <text>7-carboxy-7-carbaguanine + NH4(+) + 2 ATP = 7-cyano-7-carbaguanine + 2 AMP + 2 diphosphate + 2 H(+)</text>
        <dbReference type="Rhea" id="RHEA:27982"/>
        <dbReference type="ChEBI" id="CHEBI:15378"/>
        <dbReference type="ChEBI" id="CHEBI:28938"/>
        <dbReference type="ChEBI" id="CHEBI:30616"/>
        <dbReference type="ChEBI" id="CHEBI:33019"/>
        <dbReference type="ChEBI" id="CHEBI:45075"/>
        <dbReference type="ChEBI" id="CHEBI:61036"/>
        <dbReference type="ChEBI" id="CHEBI:456215"/>
        <dbReference type="EC" id="6.3.4.20"/>
    </reaction>
</comment>
<comment type="similarity">
    <text evidence="8">Belongs to the QueC family.</text>
</comment>
<keyword evidence="4" id="KW-0547">Nucleotide-binding</keyword>
<dbReference type="PIRSF" id="PIRSF006293">
    <property type="entry name" value="ExsB"/>
    <property type="match status" value="1"/>
</dbReference>
<protein>
    <recommendedName>
        <fullName evidence="9">7-cyano-7-deazaguanine synthase</fullName>
        <ecNumber evidence="9">6.3.4.20</ecNumber>
    </recommendedName>
</protein>
<keyword evidence="12" id="KW-1185">Reference proteome</keyword>
<evidence type="ECO:0000256" key="7">
    <source>
        <dbReference type="ARBA" id="ARBA00022840"/>
    </source>
</evidence>
<dbReference type="EMBL" id="CP139965">
    <property type="protein sequence ID" value="WQD75483.1"/>
    <property type="molecule type" value="Genomic_DNA"/>
</dbReference>
<evidence type="ECO:0000256" key="8">
    <source>
        <dbReference type="ARBA" id="ARBA00037993"/>
    </source>
</evidence>